<proteinExistence type="predicted"/>
<dbReference type="Proteomes" id="UP000469011">
    <property type="component" value="Unassembled WGS sequence"/>
</dbReference>
<gene>
    <name evidence="2" type="ORF">GTK09_17585</name>
</gene>
<dbReference type="GO" id="GO:0016787">
    <property type="term" value="F:hydrolase activity"/>
    <property type="evidence" value="ECO:0007669"/>
    <property type="project" value="UniProtKB-KW"/>
</dbReference>
<protein>
    <submittedName>
        <fullName evidence="2">MBL fold metallo-hydrolase</fullName>
    </submittedName>
</protein>
<dbReference type="PANTHER" id="PTHR36839:SF1">
    <property type="entry name" value="METALLO-BETA-LACTAMASE FAMILY PROTEIN (AFU_ORTHOLOGUE AFUA_5G12770)"/>
    <property type="match status" value="1"/>
</dbReference>
<dbReference type="AlphaFoldDB" id="A0A6N9T7N4"/>
<reference evidence="2 3" key="1">
    <citation type="submission" date="2020-01" db="EMBL/GenBank/DDBJ databases">
        <title>Jiella pacifica sp. nov.</title>
        <authorList>
            <person name="Xue Z."/>
            <person name="Zhu S."/>
            <person name="Chen J."/>
            <person name="Yang J."/>
        </authorList>
    </citation>
    <scope>NUCLEOTIDE SEQUENCE [LARGE SCALE GENOMIC DNA]</scope>
    <source>
        <strain evidence="2 3">40Bstr34</strain>
    </source>
</reference>
<keyword evidence="2" id="KW-0378">Hydrolase</keyword>
<keyword evidence="3" id="KW-1185">Reference proteome</keyword>
<dbReference type="PANTHER" id="PTHR36839">
    <property type="entry name" value="METALLO-BETA-LACTAMASE FAMILY PROTEIN (AFU_ORTHOLOGUE AFUA_5G12770)"/>
    <property type="match status" value="1"/>
</dbReference>
<dbReference type="Gene3D" id="3.60.15.10">
    <property type="entry name" value="Ribonuclease Z/Hydroxyacylglutathione hydrolase-like"/>
    <property type="match status" value="1"/>
</dbReference>
<evidence type="ECO:0000259" key="1">
    <source>
        <dbReference type="SMART" id="SM00849"/>
    </source>
</evidence>
<dbReference type="RefSeq" id="WP_163464768.1">
    <property type="nucleotide sequence ID" value="NZ_JAAAMG010000015.1"/>
</dbReference>
<dbReference type="InterPro" id="IPR036866">
    <property type="entry name" value="RibonucZ/Hydroxyglut_hydro"/>
</dbReference>
<dbReference type="InterPro" id="IPR001279">
    <property type="entry name" value="Metallo-B-lactamas"/>
</dbReference>
<comment type="caution">
    <text evidence="2">The sequence shown here is derived from an EMBL/GenBank/DDBJ whole genome shotgun (WGS) entry which is preliminary data.</text>
</comment>
<evidence type="ECO:0000313" key="3">
    <source>
        <dbReference type="Proteomes" id="UP000469011"/>
    </source>
</evidence>
<feature type="domain" description="Metallo-beta-lactamase" evidence="1">
    <location>
        <begin position="72"/>
        <end position="241"/>
    </location>
</feature>
<dbReference type="SMART" id="SM00849">
    <property type="entry name" value="Lactamase_B"/>
    <property type="match status" value="1"/>
</dbReference>
<accession>A0A6N9T7N4</accession>
<dbReference type="EMBL" id="JAAAMG010000015">
    <property type="protein sequence ID" value="NDW06235.1"/>
    <property type="molecule type" value="Genomic_DNA"/>
</dbReference>
<sequence length="271" mass="29376">MTSFLCTACGTQYPPSDAPPPACPICQDERQFVPPTGQGWTSFEAMQAGHRAVVSHDGEFLGIGMTPHFAIGQRALLVRTPAGNILWDMIPLIDPALVSVIEGLGGLAAIAISHPHYYSTMAEWAAAFDVPVHIHAKDRQWVMNPGEHVRLWEGDRRELLPGATLIRCGGHFAGGTVLHLADAHRGEGAILSGDILQVTPGCDRLGFMRSYPNFIPLGVPAVRRIEAALDGVPFEAVYGAFWGRVVAAEGREIFERSVARHVAWLAEDEDI</sequence>
<name>A0A6N9T7N4_9HYPH</name>
<dbReference type="SUPFAM" id="SSF56281">
    <property type="entry name" value="Metallo-hydrolase/oxidoreductase"/>
    <property type="match status" value="1"/>
</dbReference>
<evidence type="ECO:0000313" key="2">
    <source>
        <dbReference type="EMBL" id="NDW06235.1"/>
    </source>
</evidence>
<organism evidence="2 3">
    <name type="scientific">Jiella pacifica</name>
    <dbReference type="NCBI Taxonomy" id="2696469"/>
    <lineage>
        <taxon>Bacteria</taxon>
        <taxon>Pseudomonadati</taxon>
        <taxon>Pseudomonadota</taxon>
        <taxon>Alphaproteobacteria</taxon>
        <taxon>Hyphomicrobiales</taxon>
        <taxon>Aurantimonadaceae</taxon>
        <taxon>Jiella</taxon>
    </lineage>
</organism>